<accession>A0ABU7G7L1</accession>
<evidence type="ECO:0000313" key="1">
    <source>
        <dbReference type="EMBL" id="MEE1675019.1"/>
    </source>
</evidence>
<dbReference type="RefSeq" id="WP_329776016.1">
    <property type="nucleotide sequence ID" value="NZ_JAYDYW010000011.1"/>
</dbReference>
<organism evidence="1 2">
    <name type="scientific">Agarivorans aestuarii</name>
    <dbReference type="NCBI Taxonomy" id="1563703"/>
    <lineage>
        <taxon>Bacteria</taxon>
        <taxon>Pseudomonadati</taxon>
        <taxon>Pseudomonadota</taxon>
        <taxon>Gammaproteobacteria</taxon>
        <taxon>Alteromonadales</taxon>
        <taxon>Alteromonadaceae</taxon>
        <taxon>Agarivorans</taxon>
    </lineage>
</organism>
<reference evidence="2" key="1">
    <citation type="submission" date="2023-07" db="EMBL/GenBank/DDBJ databases">
        <title>Draft genome sequence of Agarivorans aestuarii strain ZMCS4, a CAZymes producing bacteria isolated from the marine brown algae Clodostephus spongiosus.</title>
        <authorList>
            <person name="Lorente B."/>
            <person name="Cabral C."/>
            <person name="Frias J."/>
            <person name="Faria J."/>
            <person name="Toubarro D."/>
        </authorList>
    </citation>
    <scope>NUCLEOTIDE SEQUENCE [LARGE SCALE GENOMIC DNA]</scope>
    <source>
        <strain evidence="2">ZMCS4</strain>
    </source>
</reference>
<protein>
    <submittedName>
        <fullName evidence="1">Uncharacterized protein</fullName>
    </submittedName>
</protein>
<proteinExistence type="predicted"/>
<evidence type="ECO:0000313" key="2">
    <source>
        <dbReference type="Proteomes" id="UP001310248"/>
    </source>
</evidence>
<name>A0ABU7G7L1_9ALTE</name>
<dbReference type="EMBL" id="JAYDYW010000011">
    <property type="protein sequence ID" value="MEE1675019.1"/>
    <property type="molecule type" value="Genomic_DNA"/>
</dbReference>
<gene>
    <name evidence="1" type="ORF">SNR37_000341</name>
</gene>
<dbReference type="Proteomes" id="UP001310248">
    <property type="component" value="Unassembled WGS sequence"/>
</dbReference>
<keyword evidence="2" id="KW-1185">Reference proteome</keyword>
<sequence>MNLQLDIEALQLGEYSDENAIFGLADEEIAATVSIKGEQALRHFSFTEADQAEIAKLKVDADAVFVLLPEAPLEQAKSQVYQDTLALVPGLALSKKVYLFPYGRCAMQLALRQALKLFSQQAASSIQVLAYHQDQRLQAEQPLEQTASIASQCFIAARLTPAKQGFSVPWASYEVQTSDKSIAATVAALIQRYRSQCGQELTQCYMPSALGSELMDAWLAAFQCFENSVGSRSQVIFADARVGDLAACTGLFNLCHLFTHYQRQKHAGLSFQLDISDQTYRSAMMLAWVA</sequence>
<comment type="caution">
    <text evidence="1">The sequence shown here is derived from an EMBL/GenBank/DDBJ whole genome shotgun (WGS) entry which is preliminary data.</text>
</comment>
<reference evidence="1 2" key="2">
    <citation type="submission" date="2023-12" db="EMBL/GenBank/DDBJ databases">
        <authorList>
            <consortium name="Cladostephus spongiosus"/>
            <person name="Lorente B."/>
            <person name="Cabral C."/>
            <person name="Frias J."/>
            <person name="Faria J."/>
            <person name="Toubarro D."/>
        </authorList>
    </citation>
    <scope>NUCLEOTIDE SEQUENCE [LARGE SCALE GENOMIC DNA]</scope>
    <source>
        <strain evidence="1 2">ZMCS4</strain>
    </source>
</reference>